<dbReference type="EMBL" id="MNPL01025231">
    <property type="protein sequence ID" value="OQR68329.1"/>
    <property type="molecule type" value="Genomic_DNA"/>
</dbReference>
<dbReference type="InParanoid" id="A0A1V9X3Z4"/>
<comment type="caution">
    <text evidence="2">The sequence shown here is derived from an EMBL/GenBank/DDBJ whole genome shotgun (WGS) entry which is preliminary data.</text>
</comment>
<protein>
    <submittedName>
        <fullName evidence="2">Uncharacterized protein</fullName>
    </submittedName>
</protein>
<keyword evidence="3" id="KW-1185">Reference proteome</keyword>
<feature type="compositionally biased region" description="Basic and acidic residues" evidence="1">
    <location>
        <begin position="103"/>
        <end position="113"/>
    </location>
</feature>
<reference evidence="2 3" key="1">
    <citation type="journal article" date="2017" name="Gigascience">
        <title>Draft genome of the honey bee ectoparasitic mite, Tropilaelaps mercedesae, is shaped by the parasitic life history.</title>
        <authorList>
            <person name="Dong X."/>
            <person name="Armstrong S.D."/>
            <person name="Xia D."/>
            <person name="Makepeace B.L."/>
            <person name="Darby A.C."/>
            <person name="Kadowaki T."/>
        </authorList>
    </citation>
    <scope>NUCLEOTIDE SEQUENCE [LARGE SCALE GENOMIC DNA]</scope>
    <source>
        <strain evidence="2">Wuxi-XJTLU</strain>
    </source>
</reference>
<organism evidence="2 3">
    <name type="scientific">Tropilaelaps mercedesae</name>
    <dbReference type="NCBI Taxonomy" id="418985"/>
    <lineage>
        <taxon>Eukaryota</taxon>
        <taxon>Metazoa</taxon>
        <taxon>Ecdysozoa</taxon>
        <taxon>Arthropoda</taxon>
        <taxon>Chelicerata</taxon>
        <taxon>Arachnida</taxon>
        <taxon>Acari</taxon>
        <taxon>Parasitiformes</taxon>
        <taxon>Mesostigmata</taxon>
        <taxon>Gamasina</taxon>
        <taxon>Dermanyssoidea</taxon>
        <taxon>Laelapidae</taxon>
        <taxon>Tropilaelaps</taxon>
    </lineage>
</organism>
<accession>A0A1V9X3Z4</accession>
<evidence type="ECO:0000313" key="3">
    <source>
        <dbReference type="Proteomes" id="UP000192247"/>
    </source>
</evidence>
<evidence type="ECO:0000313" key="2">
    <source>
        <dbReference type="EMBL" id="OQR68329.1"/>
    </source>
</evidence>
<feature type="compositionally biased region" description="Basic and acidic residues" evidence="1">
    <location>
        <begin position="40"/>
        <end position="52"/>
    </location>
</feature>
<gene>
    <name evidence="2" type="ORF">BIW11_02032</name>
</gene>
<proteinExistence type="predicted"/>
<dbReference type="Proteomes" id="UP000192247">
    <property type="component" value="Unassembled WGS sequence"/>
</dbReference>
<evidence type="ECO:0000256" key="1">
    <source>
        <dbReference type="SAM" id="MobiDB-lite"/>
    </source>
</evidence>
<name>A0A1V9X3Z4_9ACAR</name>
<dbReference type="AlphaFoldDB" id="A0A1V9X3Z4"/>
<feature type="region of interest" description="Disordered" evidence="1">
    <location>
        <begin position="33"/>
        <end position="113"/>
    </location>
</feature>
<sequence>MSSWLKGNLGLAAVAGAAWLLSVAVAWAVNTQRSSLEAQSNKEKKHENKNDATNEEQTAAGDGPLQNEAEQQQSLRHERLVAQEPTIHSSEKMPNEVDAATAEGKDRFTQVLE</sequence>